<keyword evidence="3" id="KW-1185">Reference proteome</keyword>
<dbReference type="EMBL" id="CP071247">
    <property type="protein sequence ID" value="QSP95506.1"/>
    <property type="molecule type" value="Genomic_DNA"/>
</dbReference>
<reference evidence="2 3" key="1">
    <citation type="submission" date="2021-03" db="EMBL/GenBank/DDBJ databases">
        <title>Genome sequencing of Marinobacter sp. LPB0319.</title>
        <authorList>
            <person name="Kim J."/>
        </authorList>
    </citation>
    <scope>NUCLEOTIDE SEQUENCE [LARGE SCALE GENOMIC DNA]</scope>
    <source>
        <strain evidence="2 3">LPB0319</strain>
    </source>
</reference>
<evidence type="ECO:0000313" key="2">
    <source>
        <dbReference type="EMBL" id="QSP95506.1"/>
    </source>
</evidence>
<evidence type="ECO:0000313" key="3">
    <source>
        <dbReference type="Proteomes" id="UP000663555"/>
    </source>
</evidence>
<name>A0ABX7MT60_9GAMM</name>
<evidence type="ECO:0000256" key="1">
    <source>
        <dbReference type="SAM" id="SignalP"/>
    </source>
</evidence>
<organism evidence="2 3">
    <name type="scientific">Marinobacter salinisoli</name>
    <dbReference type="NCBI Taxonomy" id="2769486"/>
    <lineage>
        <taxon>Bacteria</taxon>
        <taxon>Pseudomonadati</taxon>
        <taxon>Pseudomonadota</taxon>
        <taxon>Gammaproteobacteria</taxon>
        <taxon>Pseudomonadales</taxon>
        <taxon>Marinobacteraceae</taxon>
        <taxon>Marinobacter</taxon>
    </lineage>
</organism>
<protein>
    <submittedName>
        <fullName evidence="2">Uncharacterized protein</fullName>
    </submittedName>
</protein>
<dbReference type="Proteomes" id="UP000663555">
    <property type="component" value="Chromosome"/>
</dbReference>
<feature type="chain" id="PRO_5047427495" evidence="1">
    <location>
        <begin position="27"/>
        <end position="135"/>
    </location>
</feature>
<accession>A0ABX7MT60</accession>
<feature type="signal peptide" evidence="1">
    <location>
        <begin position="1"/>
        <end position="26"/>
    </location>
</feature>
<proteinExistence type="predicted"/>
<sequence length="135" mass="15484">MDIQLLLKAALVSLFMALFMPVTSYADTNNAYQLYQQVITRQIKLESLTPEQQRQVIAIHTSLSRSSCDGCSDECRDAKEQAESYRSDLETYAKRLYRCVEGNDLTDDCYSEFRRVKSYHSDFESAVSDVSSYCD</sequence>
<keyword evidence="1" id="KW-0732">Signal</keyword>
<dbReference type="RefSeq" id="WP_206644745.1">
    <property type="nucleotide sequence ID" value="NZ_CP071247.1"/>
</dbReference>
<gene>
    <name evidence="2" type="ORF">LPB19_03555</name>
</gene>